<dbReference type="SUPFAM" id="SSF53474">
    <property type="entry name" value="alpha/beta-Hydrolases"/>
    <property type="match status" value="1"/>
</dbReference>
<keyword evidence="2 3" id="KW-0378">Hydrolase</keyword>
<evidence type="ECO:0000313" key="7">
    <source>
        <dbReference type="Proteomes" id="UP000757232"/>
    </source>
</evidence>
<reference evidence="6" key="1">
    <citation type="submission" date="2016-06" db="EMBL/GenBank/DDBJ databases">
        <title>Draft Genome sequence of the fungus Inonotus baumii.</title>
        <authorList>
            <person name="Zhu H."/>
            <person name="Lin W."/>
        </authorList>
    </citation>
    <scope>NUCLEOTIDE SEQUENCE</scope>
    <source>
        <strain evidence="6">821</strain>
    </source>
</reference>
<dbReference type="InterPro" id="IPR002018">
    <property type="entry name" value="CarbesteraseB"/>
</dbReference>
<name>A0A9Q5HW45_SANBA</name>
<feature type="chain" id="PRO_5040528323" description="Carboxylic ester hydrolase" evidence="3">
    <location>
        <begin position="23"/>
        <end position="567"/>
    </location>
</feature>
<comment type="similarity">
    <text evidence="1 3">Belongs to the type-B carboxylesterase/lipase family.</text>
</comment>
<dbReference type="Proteomes" id="UP000757232">
    <property type="component" value="Unassembled WGS sequence"/>
</dbReference>
<proteinExistence type="inferred from homology"/>
<dbReference type="OrthoDB" id="408631at2759"/>
<comment type="caution">
    <text evidence="6">The sequence shown here is derived from an EMBL/GenBank/DDBJ whole genome shotgun (WGS) entry which is preliminary data.</text>
</comment>
<dbReference type="InterPro" id="IPR019826">
    <property type="entry name" value="Carboxylesterase_B_AS"/>
</dbReference>
<dbReference type="Pfam" id="PF00135">
    <property type="entry name" value="COesterase"/>
    <property type="match status" value="1"/>
</dbReference>
<evidence type="ECO:0000256" key="1">
    <source>
        <dbReference type="ARBA" id="ARBA00005964"/>
    </source>
</evidence>
<dbReference type="PROSITE" id="PS00122">
    <property type="entry name" value="CARBOXYLESTERASE_B_1"/>
    <property type="match status" value="1"/>
</dbReference>
<protein>
    <recommendedName>
        <fullName evidence="3">Carboxylic ester hydrolase</fullName>
        <ecNumber evidence="3">3.1.1.-</ecNumber>
    </recommendedName>
</protein>
<keyword evidence="3" id="KW-0732">Signal</keyword>
<feature type="region of interest" description="Disordered" evidence="4">
    <location>
        <begin position="105"/>
        <end position="127"/>
    </location>
</feature>
<dbReference type="Gene3D" id="3.40.50.1820">
    <property type="entry name" value="alpha/beta hydrolase"/>
    <property type="match status" value="1"/>
</dbReference>
<evidence type="ECO:0000256" key="4">
    <source>
        <dbReference type="SAM" id="MobiDB-lite"/>
    </source>
</evidence>
<evidence type="ECO:0000256" key="3">
    <source>
        <dbReference type="RuleBase" id="RU361235"/>
    </source>
</evidence>
<evidence type="ECO:0000256" key="2">
    <source>
        <dbReference type="ARBA" id="ARBA00022801"/>
    </source>
</evidence>
<dbReference type="PANTHER" id="PTHR11559">
    <property type="entry name" value="CARBOXYLESTERASE"/>
    <property type="match status" value="1"/>
</dbReference>
<organism evidence="6 7">
    <name type="scientific">Sanghuangporus baumii</name>
    <name type="common">Phellinus baumii</name>
    <dbReference type="NCBI Taxonomy" id="108892"/>
    <lineage>
        <taxon>Eukaryota</taxon>
        <taxon>Fungi</taxon>
        <taxon>Dikarya</taxon>
        <taxon>Basidiomycota</taxon>
        <taxon>Agaricomycotina</taxon>
        <taxon>Agaricomycetes</taxon>
        <taxon>Hymenochaetales</taxon>
        <taxon>Hymenochaetaceae</taxon>
        <taxon>Sanghuangporus</taxon>
    </lineage>
</organism>
<evidence type="ECO:0000259" key="5">
    <source>
        <dbReference type="Pfam" id="PF00135"/>
    </source>
</evidence>
<dbReference type="AlphaFoldDB" id="A0A9Q5HW45"/>
<feature type="signal peptide" evidence="3">
    <location>
        <begin position="1"/>
        <end position="22"/>
    </location>
</feature>
<dbReference type="InterPro" id="IPR029058">
    <property type="entry name" value="AB_hydrolase_fold"/>
</dbReference>
<evidence type="ECO:0000313" key="6">
    <source>
        <dbReference type="EMBL" id="OCB86960.1"/>
    </source>
</evidence>
<dbReference type="GO" id="GO:0016787">
    <property type="term" value="F:hydrolase activity"/>
    <property type="evidence" value="ECO:0007669"/>
    <property type="project" value="UniProtKB-KW"/>
</dbReference>
<keyword evidence="7" id="KW-1185">Reference proteome</keyword>
<dbReference type="EMBL" id="LNZH02000197">
    <property type="protein sequence ID" value="OCB86960.1"/>
    <property type="molecule type" value="Genomic_DNA"/>
</dbReference>
<sequence length="567" mass="61580">MYYFQALSVLLLAVGLLSPVLANSPQIVDLGYALYQGTFNSTSNVTDFFSIRYASPPTGRQVSASEARTLLTFSFVSHFLGELRFQKPAAPPNMRSLGVQLANTQPPACPSAGQGNQIATPFRDLSPSTRRFTNTRRQIIPHLIEDCLFLNVHVSGPINPNARMPVVFWIHGGGYVALSTAGMDGADLVREAGGGVVAVELEYRLGVFGFLPGAEVKKNGALNAGLLDQQFALQWIQQFIHLFGGDPNQVTIWGESAGAGSVLQHLVAHGGNTQPPLFHQAITSSTFLPSQYNFDDPVPEKLYSDVVQLTGCSNATDTFQCLVNVDAGTLEGANVEVNESGFFGTFVMVPVIDGDFIVERPIVTIERGTLNANSFIAMTNTFEGGIFVNSDFSAEITLTDYVTQLFPLFDDDQIQTAVQNYENIGLESVNDQAIAVMGESIFICPTYRLLNAFPGRSHKGLFAIPPGQHGNDVAYYFPGTTGPPFQNAQFSASFAGSFMAFIKFGDPNMHPVADDIAPTWNVFNSGNIEMLFNRTEDFQADVRPFTTDPGLLQRCSFWDSVAPSVPQ</sequence>
<accession>A0A9Q5HW45</accession>
<gene>
    <name evidence="6" type="ORF">A7U60_g5932</name>
</gene>
<dbReference type="InterPro" id="IPR050309">
    <property type="entry name" value="Type-B_Carboxylest/Lipase"/>
</dbReference>
<feature type="domain" description="Carboxylesterase type B" evidence="5">
    <location>
        <begin position="75"/>
        <end position="529"/>
    </location>
</feature>
<dbReference type="EC" id="3.1.1.-" evidence="3"/>